<gene>
    <name evidence="1" type="ORF">LC586_11520</name>
</gene>
<dbReference type="EMBL" id="JAIVFQ010000012">
    <property type="protein sequence ID" value="MCC5599843.1"/>
    <property type="molecule type" value="Genomic_DNA"/>
</dbReference>
<evidence type="ECO:0000313" key="1">
    <source>
        <dbReference type="EMBL" id="MCC5599843.1"/>
    </source>
</evidence>
<proteinExistence type="predicted"/>
<accession>A0ABS8I6M3</accession>
<dbReference type="Proteomes" id="UP001199525">
    <property type="component" value="Unassembled WGS sequence"/>
</dbReference>
<protein>
    <submittedName>
        <fullName evidence="1">Uncharacterized protein</fullName>
    </submittedName>
</protein>
<sequence>MLEKSILSTFACDTCVSPVLVLFVVVGNISWSAIAQAQLPVSALHHYTGRI</sequence>
<name>A0ABS8I6M3_9NOSO</name>
<keyword evidence="2" id="KW-1185">Reference proteome</keyword>
<reference evidence="1 2" key="1">
    <citation type="journal article" date="2021" name="Microorganisms">
        <title>Genome Evolution of Filamentous Cyanobacterium Nostoc Species: From Facultative Symbiosis to Free Living.</title>
        <authorList>
            <person name="Huo D."/>
            <person name="Li H."/>
            <person name="Cai F."/>
            <person name="Guo X."/>
            <person name="Qiao Z."/>
            <person name="Wang W."/>
            <person name="Yu G."/>
            <person name="Li R."/>
        </authorList>
    </citation>
    <scope>NUCLEOTIDE SEQUENCE [LARGE SCALE GENOMIC DNA]</scope>
    <source>
        <strain evidence="1 2">CHAB 5714</strain>
    </source>
</reference>
<evidence type="ECO:0000313" key="2">
    <source>
        <dbReference type="Proteomes" id="UP001199525"/>
    </source>
</evidence>
<comment type="caution">
    <text evidence="1">The sequence shown here is derived from an EMBL/GenBank/DDBJ whole genome shotgun (WGS) entry which is preliminary data.</text>
</comment>
<organism evidence="1 2">
    <name type="scientific">Nostoc favosum CHAB5714</name>
    <dbReference type="NCBI Taxonomy" id="2780399"/>
    <lineage>
        <taxon>Bacteria</taxon>
        <taxon>Bacillati</taxon>
        <taxon>Cyanobacteriota</taxon>
        <taxon>Cyanophyceae</taxon>
        <taxon>Nostocales</taxon>
        <taxon>Nostocaceae</taxon>
        <taxon>Nostoc</taxon>
        <taxon>Nostoc favosum</taxon>
    </lineage>
</organism>